<accession>A0A8B8E7E1</accession>
<evidence type="ECO:0000256" key="1">
    <source>
        <dbReference type="ARBA" id="ARBA00022703"/>
    </source>
</evidence>
<dbReference type="PANTHER" id="PTHR12306:SF15">
    <property type="entry name" value="DNAATION FACTOR-RELATED PROTEIN 1, ISOFORM B-RELATED"/>
    <property type="match status" value="1"/>
</dbReference>
<dbReference type="GO" id="GO:0006915">
    <property type="term" value="P:apoptotic process"/>
    <property type="evidence" value="ECO:0007669"/>
    <property type="project" value="UniProtKB-UniRule"/>
</dbReference>
<dbReference type="PROSITE" id="PS51135">
    <property type="entry name" value="CIDE_N"/>
    <property type="match status" value="1"/>
</dbReference>
<dbReference type="Proteomes" id="UP000694844">
    <property type="component" value="Chromosome 5"/>
</dbReference>
<keyword evidence="4" id="KW-1185">Reference proteome</keyword>
<name>A0A8B8E7E1_CRAVI</name>
<proteinExistence type="predicted"/>
<dbReference type="GO" id="GO:0042981">
    <property type="term" value="P:regulation of apoptotic process"/>
    <property type="evidence" value="ECO:0007669"/>
    <property type="project" value="TreeGrafter"/>
</dbReference>
<protein>
    <submittedName>
        <fullName evidence="5">Uncharacterized protein LOC111132534</fullName>
    </submittedName>
</protein>
<reference evidence="5" key="1">
    <citation type="submission" date="2025-08" db="UniProtKB">
        <authorList>
            <consortium name="RefSeq"/>
        </authorList>
    </citation>
    <scope>IDENTIFICATION</scope>
    <source>
        <tissue evidence="5">Whole sample</tissue>
    </source>
</reference>
<organism evidence="4 5">
    <name type="scientific">Crassostrea virginica</name>
    <name type="common">Eastern oyster</name>
    <dbReference type="NCBI Taxonomy" id="6565"/>
    <lineage>
        <taxon>Eukaryota</taxon>
        <taxon>Metazoa</taxon>
        <taxon>Spiralia</taxon>
        <taxon>Lophotrochozoa</taxon>
        <taxon>Mollusca</taxon>
        <taxon>Bivalvia</taxon>
        <taxon>Autobranchia</taxon>
        <taxon>Pteriomorphia</taxon>
        <taxon>Ostreida</taxon>
        <taxon>Ostreoidea</taxon>
        <taxon>Ostreidae</taxon>
        <taxon>Crassostrea</taxon>
    </lineage>
</organism>
<dbReference type="RefSeq" id="XP_022336065.1">
    <property type="nucleotide sequence ID" value="XM_022480357.1"/>
</dbReference>
<dbReference type="AlphaFoldDB" id="A0A8B8E7E1"/>
<evidence type="ECO:0000313" key="5">
    <source>
        <dbReference type="RefSeq" id="XP_022336065.1"/>
    </source>
</evidence>
<keyword evidence="1 2" id="KW-0053">Apoptosis</keyword>
<evidence type="ECO:0000256" key="2">
    <source>
        <dbReference type="PROSITE-ProRule" id="PRU00447"/>
    </source>
</evidence>
<dbReference type="GeneID" id="111132534"/>
<dbReference type="SUPFAM" id="SSF54277">
    <property type="entry name" value="CAD &amp; PB1 domains"/>
    <property type="match status" value="1"/>
</dbReference>
<evidence type="ECO:0000259" key="3">
    <source>
        <dbReference type="PROSITE" id="PS51135"/>
    </source>
</evidence>
<sequence length="481" mass="55010">MSMYKVWSASREKKKCLLALNFKDLTLKGKVKLDIDSPSIRIVLEECGTEIEDDDILQFNEGKTLMFLQPGEIWTPFVSTAETSDTSISIKQSEPPNSLKGNDCSGFETKVISSTKIDSRTPLPPFSAYLLQHLKQNEAKFVWGKIIHQAAEYYLTQNPCISESSEYQSIGQKMYTSFPAIGHDGVTPWTLFCKDLSQRIRWIRWNKKKKSASVSATSEPPAKIFKVAENREEKDEEVTRADYEKHIDEIKKEFSKKNPSDQELKALLRETHGNRTAWIRNLVDGRIQPILEKFPLFEFGSYVMFEFGLLCGKEKVKEMSKNVVRLCEAIEKITGKTKTGPLRMLPVIEYLEKQTCFDKGKGVKTKSILTVKEDLSEAEKEKVIKTKEMESPRLLIFVENGELGEISIIGDETEIFTQAETVLDSVIALFAVYYIFDLAYPRPYSQLLGLLQEYTLNEPFTGQKSKKFIHLAKTLNQQLRK</sequence>
<dbReference type="KEGG" id="cvn:111132534"/>
<dbReference type="Gene3D" id="3.10.20.10">
    <property type="match status" value="1"/>
</dbReference>
<gene>
    <name evidence="5" type="primary">LOC111132534</name>
</gene>
<dbReference type="PANTHER" id="PTHR12306">
    <property type="entry name" value="CELL DEATH ACTIVATOR CIDE"/>
    <property type="match status" value="1"/>
</dbReference>
<dbReference type="SMART" id="SM00266">
    <property type="entry name" value="CAD"/>
    <property type="match status" value="1"/>
</dbReference>
<dbReference type="InterPro" id="IPR003508">
    <property type="entry name" value="CIDE-N_dom"/>
</dbReference>
<dbReference type="Pfam" id="PF02017">
    <property type="entry name" value="CIDE-N"/>
    <property type="match status" value="1"/>
</dbReference>
<feature type="domain" description="CIDE-N" evidence="3">
    <location>
        <begin position="1"/>
        <end position="76"/>
    </location>
</feature>
<dbReference type="OrthoDB" id="10043139at2759"/>
<evidence type="ECO:0000313" key="4">
    <source>
        <dbReference type="Proteomes" id="UP000694844"/>
    </source>
</evidence>